<keyword evidence="3 4" id="KW-0539">Nucleus</keyword>
<evidence type="ECO:0000256" key="2">
    <source>
        <dbReference type="ARBA" id="ARBA00022942"/>
    </source>
</evidence>
<dbReference type="InterPro" id="IPR029055">
    <property type="entry name" value="Ntn_hydrolases_N"/>
</dbReference>
<dbReference type="GeneID" id="25264189"/>
<dbReference type="STRING" id="1037660.A0A066W3B8"/>
<evidence type="ECO:0000256" key="4">
    <source>
        <dbReference type="PIRNR" id="PIRNR001213"/>
    </source>
</evidence>
<dbReference type="GO" id="GO:0019774">
    <property type="term" value="C:proteasome core complex, beta-subunit complex"/>
    <property type="evidence" value="ECO:0007669"/>
    <property type="project" value="UniProtKB-UniRule"/>
</dbReference>
<gene>
    <name evidence="5" type="ORF">K437DRAFT_255547</name>
</gene>
<dbReference type="FunFam" id="3.60.20.10:FF:000014">
    <property type="entry name" value="Proteasome subunit beta type-7"/>
    <property type="match status" value="1"/>
</dbReference>
<dbReference type="OMA" id="QPIMRRY"/>
<dbReference type="RefSeq" id="XP_013244093.1">
    <property type="nucleotide sequence ID" value="XM_013388639.1"/>
</dbReference>
<dbReference type="OrthoDB" id="10248542at2759"/>
<proteinExistence type="inferred from homology"/>
<dbReference type="InParanoid" id="A0A066W3B8"/>
<comment type="caution">
    <text evidence="5">The sequence shown here is derived from an EMBL/GenBank/DDBJ whole genome shotgun (WGS) entry which is preliminary data.</text>
</comment>
<keyword evidence="1 4" id="KW-0963">Cytoplasm</keyword>
<dbReference type="PANTHER" id="PTHR32194">
    <property type="entry name" value="METALLOPROTEASE TLDD"/>
    <property type="match status" value="1"/>
</dbReference>
<comment type="similarity">
    <text evidence="4">Belongs to the peptidase T1B family.</text>
</comment>
<keyword evidence="6" id="KW-1185">Reference proteome</keyword>
<dbReference type="GO" id="GO:0005737">
    <property type="term" value="C:cytoplasm"/>
    <property type="evidence" value="ECO:0007669"/>
    <property type="project" value="UniProtKB-SubCell"/>
</dbReference>
<dbReference type="CDD" id="cd03760">
    <property type="entry name" value="proteasome_beta_type_4"/>
    <property type="match status" value="1"/>
</dbReference>
<dbReference type="PROSITE" id="PS00854">
    <property type="entry name" value="PROTEASOME_BETA_1"/>
    <property type="match status" value="1"/>
</dbReference>
<dbReference type="FunCoup" id="A0A066W3B8">
    <property type="interactions" value="754"/>
</dbReference>
<accession>A0A066W3B8</accession>
<dbReference type="Pfam" id="PF00227">
    <property type="entry name" value="Proteasome"/>
    <property type="match status" value="1"/>
</dbReference>
<dbReference type="InterPro" id="IPR001353">
    <property type="entry name" value="Proteasome_sua/b"/>
</dbReference>
<evidence type="ECO:0000313" key="6">
    <source>
        <dbReference type="Proteomes" id="UP000027361"/>
    </source>
</evidence>
<dbReference type="InterPro" id="IPR016295">
    <property type="entry name" value="Proteasome_beta4"/>
</dbReference>
<comment type="function">
    <text evidence="4">Non-catalytic component of the proteasome.</text>
</comment>
<dbReference type="AlphaFoldDB" id="A0A066W3B8"/>
<evidence type="ECO:0000313" key="5">
    <source>
        <dbReference type="EMBL" id="KDN48437.1"/>
    </source>
</evidence>
<dbReference type="Gene3D" id="3.60.20.10">
    <property type="entry name" value="Glutamine Phosphoribosylpyrophosphate, subunit 1, domain 1"/>
    <property type="match status" value="1"/>
</dbReference>
<dbReference type="PANTHER" id="PTHR32194:SF6">
    <property type="entry name" value="PROTEASOME SUBUNIT BETA"/>
    <property type="match status" value="1"/>
</dbReference>
<sequence>MAASSHFPGQTWSSQPCVDHVAQGFSSRPAAQDAFEAGRQHTQQPIVTGTSILGIRYKDGVMMAADTLASYGSLARFMDVRRLHEVSPNTLLGASGDMSDFQFIQHELQKVMIRESNAADGHTLSPSQVYAYLSRYMYQRRSKVDPLWNSFVVGGIDQSTGAPFLGYVDLLGTTYESTTIATGFGLHLAQPLLRKAVEGREDELDESQARRILEDCMKVLFYRDARSINRFQIATINNAGISISEPFSAPTSWGFAEGLRGYGPQTQ</sequence>
<dbReference type="Proteomes" id="UP000027361">
    <property type="component" value="Unassembled WGS sequence"/>
</dbReference>
<dbReference type="EMBL" id="JMSN01000025">
    <property type="protein sequence ID" value="KDN48437.1"/>
    <property type="molecule type" value="Genomic_DNA"/>
</dbReference>
<reference evidence="5 6" key="1">
    <citation type="submission" date="2014-05" db="EMBL/GenBank/DDBJ databases">
        <title>Draft genome sequence of a rare smut relative, Tilletiaria anomala UBC 951.</title>
        <authorList>
            <consortium name="DOE Joint Genome Institute"/>
            <person name="Toome M."/>
            <person name="Kuo A."/>
            <person name="Henrissat B."/>
            <person name="Lipzen A."/>
            <person name="Tritt A."/>
            <person name="Yoshinaga Y."/>
            <person name="Zane M."/>
            <person name="Barry K."/>
            <person name="Grigoriev I.V."/>
            <person name="Spatafora J.W."/>
            <person name="Aimea M.C."/>
        </authorList>
    </citation>
    <scope>NUCLEOTIDE SEQUENCE [LARGE SCALE GENOMIC DNA]</scope>
    <source>
        <strain evidence="5 6">UBC 951</strain>
    </source>
</reference>
<dbReference type="PIRSF" id="PIRSF001213">
    <property type="entry name" value="Psome_endopept_beta"/>
    <property type="match status" value="1"/>
</dbReference>
<dbReference type="GO" id="GO:0051603">
    <property type="term" value="P:proteolysis involved in protein catabolic process"/>
    <property type="evidence" value="ECO:0007669"/>
    <property type="project" value="InterPro"/>
</dbReference>
<dbReference type="HOGENOM" id="CLU_072435_0_1_1"/>
<dbReference type="InterPro" id="IPR016050">
    <property type="entry name" value="Proteasome_bsu_CS"/>
</dbReference>
<evidence type="ECO:0000256" key="3">
    <source>
        <dbReference type="ARBA" id="ARBA00023242"/>
    </source>
</evidence>
<protein>
    <recommendedName>
        <fullName evidence="4">Proteasome subunit beta</fullName>
    </recommendedName>
</protein>
<dbReference type="SUPFAM" id="SSF56235">
    <property type="entry name" value="N-terminal nucleophile aminohydrolases (Ntn hydrolases)"/>
    <property type="match status" value="1"/>
</dbReference>
<organism evidence="5 6">
    <name type="scientific">Tilletiaria anomala (strain ATCC 24038 / CBS 436.72 / UBC 951)</name>
    <dbReference type="NCBI Taxonomy" id="1037660"/>
    <lineage>
        <taxon>Eukaryota</taxon>
        <taxon>Fungi</taxon>
        <taxon>Dikarya</taxon>
        <taxon>Basidiomycota</taxon>
        <taxon>Ustilaginomycotina</taxon>
        <taxon>Exobasidiomycetes</taxon>
        <taxon>Georgefischeriales</taxon>
        <taxon>Tilletiariaceae</taxon>
        <taxon>Tilletiaria</taxon>
    </lineage>
</organism>
<dbReference type="InterPro" id="IPR023333">
    <property type="entry name" value="Proteasome_suB-type"/>
</dbReference>
<keyword evidence="2 4" id="KW-0647">Proteasome</keyword>
<dbReference type="PROSITE" id="PS51476">
    <property type="entry name" value="PROTEASOME_BETA_2"/>
    <property type="match status" value="1"/>
</dbReference>
<dbReference type="GO" id="GO:0005634">
    <property type="term" value="C:nucleus"/>
    <property type="evidence" value="ECO:0007669"/>
    <property type="project" value="UniProtKB-SubCell"/>
</dbReference>
<name>A0A066W3B8_TILAU</name>
<comment type="subcellular location">
    <subcellularLocation>
        <location evidence="4">Cytoplasm</location>
    </subcellularLocation>
    <subcellularLocation>
        <location evidence="4">Nucleus</location>
    </subcellularLocation>
</comment>
<evidence type="ECO:0000256" key="1">
    <source>
        <dbReference type="ARBA" id="ARBA00022490"/>
    </source>
</evidence>